<dbReference type="PANTHER" id="PTHR43679">
    <property type="entry name" value="OCTANOYLTRANSFERASE LIPM-RELATED"/>
    <property type="match status" value="1"/>
</dbReference>
<dbReference type="InterPro" id="IPR045864">
    <property type="entry name" value="aa-tRNA-synth_II/BPL/LPL"/>
</dbReference>
<dbReference type="AlphaFoldDB" id="A0A538SVS9"/>
<dbReference type="PANTHER" id="PTHR43679:SF2">
    <property type="entry name" value="OCTANOYL-[GCVH]:PROTEIN N-OCTANOYLTRANSFERASE"/>
    <property type="match status" value="1"/>
</dbReference>
<dbReference type="InterPro" id="IPR050664">
    <property type="entry name" value="Octanoyltrans_LipM/LipL"/>
</dbReference>
<accession>A0A538SVS9</accession>
<proteinExistence type="predicted"/>
<dbReference type="InterPro" id="IPR004143">
    <property type="entry name" value="BPL_LPL_catalytic"/>
</dbReference>
<protein>
    <recommendedName>
        <fullName evidence="1">BPL/LPL catalytic domain-containing protein</fullName>
    </recommendedName>
</protein>
<evidence type="ECO:0000313" key="3">
    <source>
        <dbReference type="Proteomes" id="UP000317716"/>
    </source>
</evidence>
<name>A0A538SVS9_UNCEI</name>
<dbReference type="EMBL" id="VBOS01000212">
    <property type="protein sequence ID" value="TMQ55496.1"/>
    <property type="molecule type" value="Genomic_DNA"/>
</dbReference>
<evidence type="ECO:0000313" key="2">
    <source>
        <dbReference type="EMBL" id="TMQ55496.1"/>
    </source>
</evidence>
<dbReference type="SUPFAM" id="SSF55681">
    <property type="entry name" value="Class II aaRS and biotin synthetases"/>
    <property type="match status" value="1"/>
</dbReference>
<dbReference type="Pfam" id="PF21948">
    <property type="entry name" value="LplA-B_cat"/>
    <property type="match status" value="1"/>
</dbReference>
<dbReference type="Proteomes" id="UP000317716">
    <property type="component" value="Unassembled WGS sequence"/>
</dbReference>
<sequence length="289" mass="30454">MILWCDGPHPPDENMLRDAALLATREAAHGDAALRGRPAGAPGEAPREVLPGPEAVLRLFRFEPHGITLGRAQRPPAALDLARCRADGVPWAVRPTGGRAIFHAEEWTYSLVASIVDPRWGGSLSQAYERASALVLRSLLRLGVPAELAAPDRAAGNLGRRTRPDLSCAACFAATARHEIVLGGRKLVGSAQRRGARALLQQGSVLLGAGHERLADYIAVAESEKAAVRAALAASATHAGAMLGPHPPLARWADALMAELPAGTRRFDAEAGACLLTLLESASYTPQPL</sequence>
<organism evidence="2 3">
    <name type="scientific">Eiseniibacteriota bacterium</name>
    <dbReference type="NCBI Taxonomy" id="2212470"/>
    <lineage>
        <taxon>Bacteria</taxon>
        <taxon>Candidatus Eiseniibacteriota</taxon>
    </lineage>
</organism>
<dbReference type="Gene3D" id="3.30.930.10">
    <property type="entry name" value="Bira Bifunctional Protein, Domain 2"/>
    <property type="match status" value="1"/>
</dbReference>
<comment type="caution">
    <text evidence="2">The sequence shown here is derived from an EMBL/GenBank/DDBJ whole genome shotgun (WGS) entry which is preliminary data.</text>
</comment>
<feature type="domain" description="BPL/LPL catalytic" evidence="1">
    <location>
        <begin position="51"/>
        <end position="268"/>
    </location>
</feature>
<dbReference type="PROSITE" id="PS51733">
    <property type="entry name" value="BPL_LPL_CATALYTIC"/>
    <property type="match status" value="1"/>
</dbReference>
<gene>
    <name evidence="2" type="ORF">E6K72_06285</name>
</gene>
<reference evidence="2 3" key="1">
    <citation type="journal article" date="2019" name="Nat. Microbiol.">
        <title>Mediterranean grassland soil C-N compound turnover is dependent on rainfall and depth, and is mediated by genomically divergent microorganisms.</title>
        <authorList>
            <person name="Diamond S."/>
            <person name="Andeer P.F."/>
            <person name="Li Z."/>
            <person name="Crits-Christoph A."/>
            <person name="Burstein D."/>
            <person name="Anantharaman K."/>
            <person name="Lane K.R."/>
            <person name="Thomas B.C."/>
            <person name="Pan C."/>
            <person name="Northen T.R."/>
            <person name="Banfield J.F."/>
        </authorList>
    </citation>
    <scope>NUCLEOTIDE SEQUENCE [LARGE SCALE GENOMIC DNA]</scope>
    <source>
        <strain evidence="2">WS_2</strain>
    </source>
</reference>
<evidence type="ECO:0000259" key="1">
    <source>
        <dbReference type="PROSITE" id="PS51733"/>
    </source>
</evidence>